<reference evidence="1 2" key="1">
    <citation type="journal article" date="2020" name="Microb. Ecol.">
        <title>Ecogenomics of the Marine Benthic Filamentous Cyanobacterium Adonisia.</title>
        <authorList>
            <person name="Walter J.M."/>
            <person name="Coutinho F.H."/>
            <person name="Leomil L."/>
            <person name="Hargreaves P.I."/>
            <person name="Campeao M.E."/>
            <person name="Vieira V.V."/>
            <person name="Silva B.S."/>
            <person name="Fistarol G.O."/>
            <person name="Salomon P.S."/>
            <person name="Sawabe T."/>
            <person name="Mino S."/>
            <person name="Hosokawa M."/>
            <person name="Miyashita H."/>
            <person name="Maruyama F."/>
            <person name="van Verk M.C."/>
            <person name="Dutilh B.E."/>
            <person name="Thompson C.C."/>
            <person name="Thompson F.L."/>
        </authorList>
    </citation>
    <scope>NUCLEOTIDE SEQUENCE [LARGE SCALE GENOMIC DNA]</scope>
    <source>
        <strain evidence="1 2">CCMR0081</strain>
    </source>
</reference>
<keyword evidence="2" id="KW-1185">Reference proteome</keyword>
<protein>
    <submittedName>
        <fullName evidence="1">Uncharacterized protein</fullName>
    </submittedName>
</protein>
<name>A0A6M0RGN3_9CYAN</name>
<evidence type="ECO:0000313" key="2">
    <source>
        <dbReference type="Proteomes" id="UP000481033"/>
    </source>
</evidence>
<comment type="caution">
    <text evidence="1">The sequence shown here is derived from an EMBL/GenBank/DDBJ whole genome shotgun (WGS) entry which is preliminary data.</text>
</comment>
<gene>
    <name evidence="1" type="ORF">DXZ20_06825</name>
</gene>
<dbReference type="Proteomes" id="UP000481033">
    <property type="component" value="Unassembled WGS sequence"/>
</dbReference>
<dbReference type="AlphaFoldDB" id="A0A6M0RGN3"/>
<organism evidence="1 2">
    <name type="scientific">Adonisia turfae CCMR0081</name>
    <dbReference type="NCBI Taxonomy" id="2292702"/>
    <lineage>
        <taxon>Bacteria</taxon>
        <taxon>Bacillati</taxon>
        <taxon>Cyanobacteriota</taxon>
        <taxon>Adonisia</taxon>
        <taxon>Adonisia turfae</taxon>
    </lineage>
</organism>
<dbReference type="EMBL" id="QXHD01000004">
    <property type="protein sequence ID" value="NEZ55394.1"/>
    <property type="molecule type" value="Genomic_DNA"/>
</dbReference>
<proteinExistence type="predicted"/>
<evidence type="ECO:0000313" key="1">
    <source>
        <dbReference type="EMBL" id="NEZ55394.1"/>
    </source>
</evidence>
<sequence>MSPIPVGNRHERMGEFPGLLAHYYPPGTHAPGAGQKKEAKAELQNHLDQHIGANKYGTTGGKEIGGNGAEAGSLSNTLVNGTEQVRVLDHGLYAKEQLT</sequence>
<accession>A0A6M0RGN3</accession>